<keyword evidence="7" id="KW-0156">Chromatin regulator</keyword>
<keyword evidence="5 12" id="KW-0863">Zinc-finger</keyword>
<organism evidence="15 16">
    <name type="scientific">Owenia fusiformis</name>
    <name type="common">Polychaete worm</name>
    <dbReference type="NCBI Taxonomy" id="6347"/>
    <lineage>
        <taxon>Eukaryota</taxon>
        <taxon>Metazoa</taxon>
        <taxon>Spiralia</taxon>
        <taxon>Lophotrochozoa</taxon>
        <taxon>Annelida</taxon>
        <taxon>Polychaeta</taxon>
        <taxon>Sedentaria</taxon>
        <taxon>Canalipalpata</taxon>
        <taxon>Sabellida</taxon>
        <taxon>Oweniida</taxon>
        <taxon>Oweniidae</taxon>
        <taxon>Owenia</taxon>
    </lineage>
</organism>
<feature type="region of interest" description="Disordered" evidence="13">
    <location>
        <begin position="342"/>
        <end position="363"/>
    </location>
</feature>
<feature type="region of interest" description="Disordered" evidence="13">
    <location>
        <begin position="465"/>
        <end position="484"/>
    </location>
</feature>
<evidence type="ECO:0000256" key="9">
    <source>
        <dbReference type="ARBA" id="ARBA00023163"/>
    </source>
</evidence>
<dbReference type="InterPro" id="IPR059034">
    <property type="entry name" value="SH3_AEBP2_C"/>
</dbReference>
<keyword evidence="6" id="KW-0862">Zinc</keyword>
<evidence type="ECO:0000256" key="12">
    <source>
        <dbReference type="PROSITE-ProRule" id="PRU00042"/>
    </source>
</evidence>
<evidence type="ECO:0000256" key="7">
    <source>
        <dbReference type="ARBA" id="ARBA00022853"/>
    </source>
</evidence>
<dbReference type="PANTHER" id="PTHR46541">
    <property type="entry name" value="ZINC FINGER PROTEIN AEBP2"/>
    <property type="match status" value="1"/>
</dbReference>
<dbReference type="InterPro" id="IPR013087">
    <property type="entry name" value="Znf_C2H2_type"/>
</dbReference>
<evidence type="ECO:0000256" key="4">
    <source>
        <dbReference type="ARBA" id="ARBA00022737"/>
    </source>
</evidence>
<feature type="compositionally biased region" description="Polar residues" evidence="13">
    <location>
        <begin position="465"/>
        <end position="474"/>
    </location>
</feature>
<keyword evidence="4" id="KW-0677">Repeat</keyword>
<keyword evidence="8" id="KW-0805">Transcription regulation</keyword>
<evidence type="ECO:0000256" key="5">
    <source>
        <dbReference type="ARBA" id="ARBA00022771"/>
    </source>
</evidence>
<evidence type="ECO:0000259" key="14">
    <source>
        <dbReference type="PROSITE" id="PS50157"/>
    </source>
</evidence>
<keyword evidence="10" id="KW-0539">Nucleus</keyword>
<feature type="region of interest" description="Disordered" evidence="13">
    <location>
        <begin position="86"/>
        <end position="105"/>
    </location>
</feature>
<dbReference type="SUPFAM" id="SSF57667">
    <property type="entry name" value="beta-beta-alpha zinc fingers"/>
    <property type="match status" value="1"/>
</dbReference>
<proteinExistence type="inferred from homology"/>
<keyword evidence="3" id="KW-0479">Metal-binding</keyword>
<evidence type="ECO:0000313" key="16">
    <source>
        <dbReference type="Proteomes" id="UP000749559"/>
    </source>
</evidence>
<comment type="subcellular location">
    <subcellularLocation>
        <location evidence="1">Nucleus</location>
    </subcellularLocation>
</comment>
<dbReference type="PANTHER" id="PTHR46541:SF1">
    <property type="entry name" value="ZINC FINGER PROTEIN AEBP2"/>
    <property type="match status" value="1"/>
</dbReference>
<name>A0A8S4Q3E4_OWEFU</name>
<evidence type="ECO:0000256" key="3">
    <source>
        <dbReference type="ARBA" id="ARBA00022723"/>
    </source>
</evidence>
<feature type="compositionally biased region" description="Polar residues" evidence="13">
    <location>
        <begin position="145"/>
        <end position="164"/>
    </location>
</feature>
<dbReference type="GO" id="GO:0035098">
    <property type="term" value="C:ESC/E(Z) complex"/>
    <property type="evidence" value="ECO:0007669"/>
    <property type="project" value="TreeGrafter"/>
</dbReference>
<evidence type="ECO:0000256" key="2">
    <source>
        <dbReference type="ARBA" id="ARBA00022491"/>
    </source>
</evidence>
<protein>
    <recommendedName>
        <fullName evidence="14">C2H2-type domain-containing protein</fullName>
    </recommendedName>
</protein>
<dbReference type="Gene3D" id="3.30.160.60">
    <property type="entry name" value="Classic Zinc Finger"/>
    <property type="match status" value="2"/>
</dbReference>
<comment type="caution">
    <text evidence="15">The sequence shown here is derived from an EMBL/GenBank/DDBJ whole genome shotgun (WGS) entry which is preliminary data.</text>
</comment>
<evidence type="ECO:0000256" key="8">
    <source>
        <dbReference type="ARBA" id="ARBA00023015"/>
    </source>
</evidence>
<evidence type="ECO:0000256" key="1">
    <source>
        <dbReference type="ARBA" id="ARBA00004123"/>
    </source>
</evidence>
<comment type="similarity">
    <text evidence="11">Belongs to the AEBP2/jing C2H2-type zinc-finger family.</text>
</comment>
<gene>
    <name evidence="15" type="ORF">OFUS_LOCUS23000</name>
</gene>
<dbReference type="InterPro" id="IPR052130">
    <property type="entry name" value="AEBP2/jing_C2H2-ZnF"/>
</dbReference>
<dbReference type="Pfam" id="PF26014">
    <property type="entry name" value="SH3_AEBP2_C"/>
    <property type="match status" value="1"/>
</dbReference>
<evidence type="ECO:0000256" key="10">
    <source>
        <dbReference type="ARBA" id="ARBA00023242"/>
    </source>
</evidence>
<dbReference type="EMBL" id="CAIIXF020000011">
    <property type="protein sequence ID" value="CAH1798927.1"/>
    <property type="molecule type" value="Genomic_DNA"/>
</dbReference>
<dbReference type="GO" id="GO:0008270">
    <property type="term" value="F:zinc ion binding"/>
    <property type="evidence" value="ECO:0007669"/>
    <property type="project" value="UniProtKB-KW"/>
</dbReference>
<dbReference type="PROSITE" id="PS00028">
    <property type="entry name" value="ZINC_FINGER_C2H2_1"/>
    <property type="match status" value="1"/>
</dbReference>
<accession>A0A8S4Q3E4</accession>
<dbReference type="InterPro" id="IPR036236">
    <property type="entry name" value="Znf_C2H2_sf"/>
</dbReference>
<evidence type="ECO:0000313" key="15">
    <source>
        <dbReference type="EMBL" id="CAH1798927.1"/>
    </source>
</evidence>
<feature type="region of interest" description="Disordered" evidence="13">
    <location>
        <begin position="111"/>
        <end position="164"/>
    </location>
</feature>
<evidence type="ECO:0000256" key="11">
    <source>
        <dbReference type="ARBA" id="ARBA00037930"/>
    </source>
</evidence>
<evidence type="ECO:0000256" key="6">
    <source>
        <dbReference type="ARBA" id="ARBA00022833"/>
    </source>
</evidence>
<feature type="domain" description="C2H2-type" evidence="14">
    <location>
        <begin position="439"/>
        <end position="468"/>
    </location>
</feature>
<feature type="compositionally biased region" description="Low complexity" evidence="13">
    <location>
        <begin position="123"/>
        <end position="144"/>
    </location>
</feature>
<dbReference type="Proteomes" id="UP000749559">
    <property type="component" value="Unassembled WGS sequence"/>
</dbReference>
<evidence type="ECO:0000256" key="13">
    <source>
        <dbReference type="SAM" id="MobiDB-lite"/>
    </source>
</evidence>
<dbReference type="SMART" id="SM00355">
    <property type="entry name" value="ZnF_C2H2"/>
    <property type="match status" value="3"/>
</dbReference>
<dbReference type="GO" id="GO:0006357">
    <property type="term" value="P:regulation of transcription by RNA polymerase II"/>
    <property type="evidence" value="ECO:0007669"/>
    <property type="project" value="TreeGrafter"/>
</dbReference>
<sequence length="615" mass="67782">KQKMATESVEGGGELIANCTLKTMCALTEACKGNGMNHNCYCGQKSGKSLDTVHLKIARQSKTTNGLAISIKSANSTTIPNLRSRNGVALLEKQPSPPASPRKRRSLRIEKIGSQDSMVSCKSPPAATTAPATASPPLHHTTTSVATTPPANNTKSQANTKQHTNNQLYHQVTGIISEKTTACNKTPSCNKTSSCNKTPVCNKAPSCNMGMTRPTELITQPKNVYQNQPKMDISPSPILNQNQPRNGDSDMLCQPVPIGATKVPVVTNGYVAHANNLQKDTHSFFKPLPSGSGSPAINGLSRQSSTYSLTSLGSVSTPGTPISGFLRQSSVSSSGCSTPHPIFSNNYSNPGTPCSSSQDEDTKDSISTKDIVTCKWQHCNTTMDIGSLVEHMRETHVRSQKSLEKCVCLWEGCKVYNRPSSAKSWLDRHILSHSGDKPFRCIVTGCKMRYTSQSALERHVNSHFNASQPANGQRQKPREDTPSKLLRKKRLKQGFRRKVPKKSNDFFDAHVMEGIRYDLGQFMQKTKSDVHQSGNTISVTFHSTMQAKRTDKDGNVNVLLRWKPENVIPDEWVQESQVTSLSKRTIRLRDLPRHSITNLDASLYRTHRHRKHRRK</sequence>
<dbReference type="AlphaFoldDB" id="A0A8S4Q3E4"/>
<dbReference type="PROSITE" id="PS50157">
    <property type="entry name" value="ZINC_FINGER_C2H2_2"/>
    <property type="match status" value="1"/>
</dbReference>
<reference evidence="15" key="1">
    <citation type="submission" date="2022-03" db="EMBL/GenBank/DDBJ databases">
        <authorList>
            <person name="Martin C."/>
        </authorList>
    </citation>
    <scope>NUCLEOTIDE SEQUENCE</scope>
</reference>
<feature type="non-terminal residue" evidence="15">
    <location>
        <position position="615"/>
    </location>
</feature>
<keyword evidence="9" id="KW-0804">Transcription</keyword>
<dbReference type="GO" id="GO:0006325">
    <property type="term" value="P:chromatin organization"/>
    <property type="evidence" value="ECO:0007669"/>
    <property type="project" value="UniProtKB-KW"/>
</dbReference>
<keyword evidence="2" id="KW-0678">Repressor</keyword>
<feature type="compositionally biased region" description="Polar residues" evidence="13">
    <location>
        <begin position="342"/>
        <end position="357"/>
    </location>
</feature>
<keyword evidence="16" id="KW-1185">Reference proteome</keyword>
<dbReference type="OrthoDB" id="9984614at2759"/>